<dbReference type="RefSeq" id="WP_158040017.1">
    <property type="nucleotide sequence ID" value="NZ_JACCFV010000001.1"/>
</dbReference>
<keyword evidence="2" id="KW-0472">Membrane</keyword>
<dbReference type="InterPro" id="IPR012336">
    <property type="entry name" value="Thioredoxin-like_fold"/>
</dbReference>
<dbReference type="Proteomes" id="UP000467240">
    <property type="component" value="Unassembled WGS sequence"/>
</dbReference>
<organism evidence="4 5">
    <name type="scientific">Pseudoclavibacter chungangensis</name>
    <dbReference type="NCBI Taxonomy" id="587635"/>
    <lineage>
        <taxon>Bacteria</taxon>
        <taxon>Bacillati</taxon>
        <taxon>Actinomycetota</taxon>
        <taxon>Actinomycetes</taxon>
        <taxon>Micrococcales</taxon>
        <taxon>Microbacteriaceae</taxon>
        <taxon>Pseudoclavibacter</taxon>
    </lineage>
</organism>
<keyword evidence="2" id="KW-0812">Transmembrane</keyword>
<feature type="coiled-coil region" evidence="1">
    <location>
        <begin position="2"/>
        <end position="29"/>
    </location>
</feature>
<evidence type="ECO:0000259" key="3">
    <source>
        <dbReference type="Pfam" id="PF13462"/>
    </source>
</evidence>
<comment type="caution">
    <text evidence="4">The sequence shown here is derived from an EMBL/GenBank/DDBJ whole genome shotgun (WGS) entry which is preliminary data.</text>
</comment>
<dbReference type="Gene3D" id="3.40.30.10">
    <property type="entry name" value="Glutaredoxin"/>
    <property type="match status" value="1"/>
</dbReference>
<dbReference type="InterPro" id="IPR036249">
    <property type="entry name" value="Thioredoxin-like_sf"/>
</dbReference>
<dbReference type="SUPFAM" id="SSF52833">
    <property type="entry name" value="Thioredoxin-like"/>
    <property type="match status" value="1"/>
</dbReference>
<dbReference type="EMBL" id="WBJZ01000006">
    <property type="protein sequence ID" value="KAB1659517.1"/>
    <property type="molecule type" value="Genomic_DNA"/>
</dbReference>
<dbReference type="Pfam" id="PF13462">
    <property type="entry name" value="Thioredoxin_4"/>
    <property type="match status" value="1"/>
</dbReference>
<reference evidence="4 5" key="1">
    <citation type="submission" date="2019-09" db="EMBL/GenBank/DDBJ databases">
        <title>Phylogeny of genus Pseudoclavibacter and closely related genus.</title>
        <authorList>
            <person name="Li Y."/>
        </authorList>
    </citation>
    <scope>NUCLEOTIDE SEQUENCE [LARGE SCALE GENOMIC DNA]</scope>
    <source>
        <strain evidence="4 5">DSM 23821</strain>
    </source>
</reference>
<evidence type="ECO:0000256" key="2">
    <source>
        <dbReference type="SAM" id="Phobius"/>
    </source>
</evidence>
<gene>
    <name evidence="4" type="ORF">F8O01_06235</name>
</gene>
<keyword evidence="5" id="KW-1185">Reference proteome</keyword>
<dbReference type="OrthoDB" id="117402at2"/>
<proteinExistence type="predicted"/>
<evidence type="ECO:0000313" key="5">
    <source>
        <dbReference type="Proteomes" id="UP000467240"/>
    </source>
</evidence>
<protein>
    <submittedName>
        <fullName evidence="4">Thioredoxin domain-containing protein</fullName>
    </submittedName>
</protein>
<feature type="transmembrane region" description="Helical" evidence="2">
    <location>
        <begin position="32"/>
        <end position="55"/>
    </location>
</feature>
<evidence type="ECO:0000313" key="4">
    <source>
        <dbReference type="EMBL" id="KAB1659517.1"/>
    </source>
</evidence>
<name>A0A7J5BYT6_9MICO</name>
<dbReference type="AlphaFoldDB" id="A0A7J5BYT6"/>
<feature type="domain" description="Thioredoxin-like fold" evidence="3">
    <location>
        <begin position="96"/>
        <end position="259"/>
    </location>
</feature>
<sequence length="270" mass="28300">MAEKDRDHVRRLREEANAIRRQEQATKRRKRIFAQVGIIVGAVVVIALIVGGALWGQQLFFPAPQFAGAQATTTVTSTVTGEASEEPVVTGENGVVTIGQPTAPVTIDLYFDISCPHCIDYHAQVGPTFTDLIATGQAKVNYHAINYVAPYGAQAGGALLAIAAYDPANYLAAVDAFYSVPAETQQNWGAADYAALLPSIGVTNPEAVAAVQSGDYVRLITKATQLARDSEVSGTPSVAVNGAMQSDIPTAAQLYELVNANGGTVQAPAA</sequence>
<keyword evidence="2" id="KW-1133">Transmembrane helix</keyword>
<accession>A0A7J5BYT6</accession>
<dbReference type="CDD" id="cd02972">
    <property type="entry name" value="DsbA_family"/>
    <property type="match status" value="1"/>
</dbReference>
<keyword evidence="1" id="KW-0175">Coiled coil</keyword>
<evidence type="ECO:0000256" key="1">
    <source>
        <dbReference type="SAM" id="Coils"/>
    </source>
</evidence>